<protein>
    <submittedName>
        <fullName evidence="2">Uncharacterized protein</fullName>
    </submittedName>
</protein>
<reference evidence="2 3" key="1">
    <citation type="submission" date="2019-09" db="EMBL/GenBank/DDBJ databases">
        <title>Draft genome of the ectomycorrhizal ascomycete Sphaerosporella brunnea.</title>
        <authorList>
            <consortium name="DOE Joint Genome Institute"/>
            <person name="Benucci G.M."/>
            <person name="Marozzi G."/>
            <person name="Antonielli L."/>
            <person name="Sanchez S."/>
            <person name="Marco P."/>
            <person name="Wang X."/>
            <person name="Falini L.B."/>
            <person name="Barry K."/>
            <person name="Haridas S."/>
            <person name="Lipzen A."/>
            <person name="Labutti K."/>
            <person name="Grigoriev I.V."/>
            <person name="Murat C."/>
            <person name="Martin F."/>
            <person name="Albertini E."/>
            <person name="Donnini D."/>
            <person name="Bonito G."/>
        </authorList>
    </citation>
    <scope>NUCLEOTIDE SEQUENCE [LARGE SCALE GENOMIC DNA]</scope>
    <source>
        <strain evidence="2 3">Sb_GMNB300</strain>
    </source>
</reference>
<dbReference type="InParanoid" id="A0A5J5ENR7"/>
<feature type="compositionally biased region" description="Polar residues" evidence="1">
    <location>
        <begin position="176"/>
        <end position="196"/>
    </location>
</feature>
<sequence>MSAANDPTHDTAADINNIGRESCDPLEHLKERLNAVPQAAVPTAQLLVNAHSATTDTNMMQLDDSDGTAMENTQRFLSEFDRRVEQLPTMAETSEHADVGANIGTGNCDPVLIELQCSGEVLNTVAHAAVPTADHPMRELHVKGDRTITDSDMGEVDVNIDDIKNLRCECNRHGNEQNNTSGQTVGTEQRSQSAAATTSRVITAHLMREMDRLDDEFCAAYLEASNIPIVDEQTIPADATRSGVVLELCAINAALREQLKCQHKAIDKLGEIYLAFGELVNELVTAFARDIATRQ</sequence>
<evidence type="ECO:0000256" key="1">
    <source>
        <dbReference type="SAM" id="MobiDB-lite"/>
    </source>
</evidence>
<evidence type="ECO:0000313" key="3">
    <source>
        <dbReference type="Proteomes" id="UP000326924"/>
    </source>
</evidence>
<dbReference type="Proteomes" id="UP000326924">
    <property type="component" value="Unassembled WGS sequence"/>
</dbReference>
<keyword evidence="3" id="KW-1185">Reference proteome</keyword>
<organism evidence="2 3">
    <name type="scientific">Sphaerosporella brunnea</name>
    <dbReference type="NCBI Taxonomy" id="1250544"/>
    <lineage>
        <taxon>Eukaryota</taxon>
        <taxon>Fungi</taxon>
        <taxon>Dikarya</taxon>
        <taxon>Ascomycota</taxon>
        <taxon>Pezizomycotina</taxon>
        <taxon>Pezizomycetes</taxon>
        <taxon>Pezizales</taxon>
        <taxon>Pyronemataceae</taxon>
        <taxon>Sphaerosporella</taxon>
    </lineage>
</organism>
<dbReference type="AlphaFoldDB" id="A0A5J5ENR7"/>
<evidence type="ECO:0000313" key="2">
    <source>
        <dbReference type="EMBL" id="KAA8898302.1"/>
    </source>
</evidence>
<dbReference type="EMBL" id="VXIS01000187">
    <property type="protein sequence ID" value="KAA8898302.1"/>
    <property type="molecule type" value="Genomic_DNA"/>
</dbReference>
<feature type="region of interest" description="Disordered" evidence="1">
    <location>
        <begin position="174"/>
        <end position="196"/>
    </location>
</feature>
<proteinExistence type="predicted"/>
<gene>
    <name evidence="2" type="ORF">FN846DRAFT_892856</name>
</gene>
<comment type="caution">
    <text evidence="2">The sequence shown here is derived from an EMBL/GenBank/DDBJ whole genome shotgun (WGS) entry which is preliminary data.</text>
</comment>
<name>A0A5J5ENR7_9PEZI</name>
<accession>A0A5J5ENR7</accession>